<name>A0A5K1UUS1_ENTHI</name>
<dbReference type="VEuPathDB" id="AmoebaDB:EHI_122760"/>
<dbReference type="Pfam" id="PF01485">
    <property type="entry name" value="IBR"/>
    <property type="match status" value="1"/>
</dbReference>
<dbReference type="VEuPathDB" id="AmoebaDB:EHI7A_004930"/>
<dbReference type="FunFam" id="3.30.40.10:FF:000577">
    <property type="entry name" value="RBR-type E3 ubiquitin transferase"/>
    <property type="match status" value="1"/>
</dbReference>
<evidence type="ECO:0000256" key="8">
    <source>
        <dbReference type="ARBA" id="ARBA00022833"/>
    </source>
</evidence>
<dbReference type="Pfam" id="PF21235">
    <property type="entry name" value="UBA_ARI1"/>
    <property type="match status" value="1"/>
</dbReference>
<dbReference type="EC" id="2.3.2.31" evidence="2"/>
<dbReference type="GO" id="GO:0008270">
    <property type="term" value="F:zinc ion binding"/>
    <property type="evidence" value="ECO:0007669"/>
    <property type="project" value="UniProtKB-KW"/>
</dbReference>
<organism evidence="12 13">
    <name type="scientific">Entamoeba histolytica</name>
    <dbReference type="NCBI Taxonomy" id="5759"/>
    <lineage>
        <taxon>Eukaryota</taxon>
        <taxon>Amoebozoa</taxon>
        <taxon>Evosea</taxon>
        <taxon>Archamoebae</taxon>
        <taxon>Mastigamoebida</taxon>
        <taxon>Entamoebidae</taxon>
        <taxon>Entamoeba</taxon>
    </lineage>
</organism>
<dbReference type="GO" id="GO:0061630">
    <property type="term" value="F:ubiquitin protein ligase activity"/>
    <property type="evidence" value="ECO:0007669"/>
    <property type="project" value="UniProtKB-EC"/>
</dbReference>
<dbReference type="InterPro" id="IPR048962">
    <property type="entry name" value="ARIH1-like_UBL"/>
</dbReference>
<evidence type="ECO:0000256" key="5">
    <source>
        <dbReference type="ARBA" id="ARBA00022737"/>
    </source>
</evidence>
<dbReference type="InterPro" id="IPR015940">
    <property type="entry name" value="UBA"/>
</dbReference>
<comment type="caution">
    <text evidence="12">The sequence shown here is derived from an EMBL/GenBank/DDBJ whole genome shotgun (WGS) entry which is preliminary data.</text>
</comment>
<dbReference type="SUPFAM" id="SSF57850">
    <property type="entry name" value="RING/U-box"/>
    <property type="match status" value="3"/>
</dbReference>
<accession>A0A5K1UUS1</accession>
<keyword evidence="9" id="KW-0175">Coiled coil</keyword>
<evidence type="ECO:0000256" key="1">
    <source>
        <dbReference type="ARBA" id="ARBA00001798"/>
    </source>
</evidence>
<dbReference type="EMBL" id="BDEQ01000001">
    <property type="protein sequence ID" value="GAT96729.1"/>
    <property type="molecule type" value="Genomic_DNA"/>
</dbReference>
<protein>
    <recommendedName>
        <fullName evidence="2">RBR-type E3 ubiquitin transferase</fullName>
        <ecNumber evidence="2">2.3.2.31</ecNumber>
    </recommendedName>
</protein>
<keyword evidence="4" id="KW-0479">Metal-binding</keyword>
<dbReference type="CDD" id="cd14306">
    <property type="entry name" value="UBA_VP13D"/>
    <property type="match status" value="1"/>
</dbReference>
<dbReference type="InterPro" id="IPR041969">
    <property type="entry name" value="VP13D_UBA"/>
</dbReference>
<dbReference type="SUPFAM" id="SSF46934">
    <property type="entry name" value="UBA-like"/>
    <property type="match status" value="1"/>
</dbReference>
<dbReference type="Gene3D" id="1.10.8.10">
    <property type="entry name" value="DNA helicase RuvA subunit, C-terminal domain"/>
    <property type="match status" value="1"/>
</dbReference>
<evidence type="ECO:0000256" key="6">
    <source>
        <dbReference type="ARBA" id="ARBA00022771"/>
    </source>
</evidence>
<dbReference type="InterPro" id="IPR013083">
    <property type="entry name" value="Znf_RING/FYVE/PHD"/>
</dbReference>
<evidence type="ECO:0000259" key="10">
    <source>
        <dbReference type="PROSITE" id="PS50030"/>
    </source>
</evidence>
<evidence type="ECO:0000256" key="7">
    <source>
        <dbReference type="ARBA" id="ARBA00022786"/>
    </source>
</evidence>
<keyword evidence="6" id="KW-0863">Zinc-finger</keyword>
<feature type="coiled-coil region" evidence="9">
    <location>
        <begin position="469"/>
        <end position="496"/>
    </location>
</feature>
<dbReference type="InterPro" id="IPR009060">
    <property type="entry name" value="UBA-like_sf"/>
</dbReference>
<dbReference type="GO" id="GO:0016567">
    <property type="term" value="P:protein ubiquitination"/>
    <property type="evidence" value="ECO:0007669"/>
    <property type="project" value="InterPro"/>
</dbReference>
<dbReference type="PROSITE" id="PS51873">
    <property type="entry name" value="TRIAD"/>
    <property type="match status" value="1"/>
</dbReference>
<keyword evidence="5" id="KW-0677">Repeat</keyword>
<dbReference type="AlphaFoldDB" id="A0A5K1UUS1"/>
<feature type="domain" description="UBA" evidence="10">
    <location>
        <begin position="58"/>
        <end position="98"/>
    </location>
</feature>
<dbReference type="PROSITE" id="PS50030">
    <property type="entry name" value="UBA"/>
    <property type="match status" value="1"/>
</dbReference>
<dbReference type="Pfam" id="PF22191">
    <property type="entry name" value="IBR_1"/>
    <property type="match status" value="1"/>
</dbReference>
<feature type="domain" description="RING-type" evidence="11">
    <location>
        <begin position="261"/>
        <end position="472"/>
    </location>
</feature>
<dbReference type="InterPro" id="IPR031127">
    <property type="entry name" value="E3_UB_ligase_RBR"/>
</dbReference>
<evidence type="ECO:0000256" key="3">
    <source>
        <dbReference type="ARBA" id="ARBA00022679"/>
    </source>
</evidence>
<dbReference type="Gene3D" id="3.30.40.10">
    <property type="entry name" value="Zinc/RING finger domain, C3HC4 (zinc finger)"/>
    <property type="match status" value="1"/>
</dbReference>
<gene>
    <name evidence="12" type="ORF">CL6EHI_122760</name>
</gene>
<keyword evidence="3" id="KW-0808">Transferase</keyword>
<evidence type="ECO:0000313" key="13">
    <source>
        <dbReference type="Proteomes" id="UP000078387"/>
    </source>
</evidence>
<dbReference type="VEuPathDB" id="AmoebaDB:KM1_010430"/>
<proteinExistence type="predicted"/>
<evidence type="ECO:0000259" key="11">
    <source>
        <dbReference type="PROSITE" id="PS51873"/>
    </source>
</evidence>
<dbReference type="Proteomes" id="UP000078387">
    <property type="component" value="Unassembled WGS sequence"/>
</dbReference>
<comment type="catalytic activity">
    <reaction evidence="1">
        <text>[E2 ubiquitin-conjugating enzyme]-S-ubiquitinyl-L-cysteine + [acceptor protein]-L-lysine = [E2 ubiquitin-conjugating enzyme]-L-cysteine + [acceptor protein]-N(6)-ubiquitinyl-L-lysine.</text>
        <dbReference type="EC" id="2.3.2.31"/>
    </reaction>
</comment>
<dbReference type="VEuPathDB" id="AmoebaDB:EHI8A_032570"/>
<dbReference type="VEuPathDB" id="AmoebaDB:EHI5A_010790"/>
<dbReference type="SMART" id="SM00647">
    <property type="entry name" value="IBR"/>
    <property type="match status" value="2"/>
</dbReference>
<dbReference type="PANTHER" id="PTHR11685">
    <property type="entry name" value="RBR FAMILY RING FINGER AND IBR DOMAIN-CONTAINING"/>
    <property type="match status" value="1"/>
</dbReference>
<dbReference type="Gene3D" id="1.20.120.1750">
    <property type="match status" value="1"/>
</dbReference>
<sequence length="638" mass="75418">MTSYQKTNETGKCEMCNKEIRGFHHLYKCPSCGFGVCSDCLKKGPTCRCNHGIPPLTEEQERKMNVLMEMGFPDYICIFALRKYKWNVEESIPWIIDNLRTFPKPESQENKREEEKEEKETDEGLEYVEDEMKWKEKVEEGGIIEKKRKGINNKRIKEEKEEEEWHEDVFDDELYGNGEKDRGDPRIEKCYEVIEAKDIIKMIRDSCEKESEALNISPGNVSILLKRYGWSKDKLEEAYFENYEKVCKENGIINGEIKECKEKTCPICYEEGVVISLNCGHYFCIKCWEERIKTMIESIGSNVVDCLCMEQGCTCKVNYEIIEKIGNKKIYERFMYFICKDFISHRKSYVFCPVDTCGRAIHYFDTSRNEVPIICKCGQKFCFKCGREMHKPVSCSEFMKWNDLVTNDTESMKFVNTISKPCFHCGLYTERVDGCNHMTCSRCHGEWCWMCRGDWKTHGSQTGGFYKCNLYEKSEAKKLDEQAQKLKEENKKFLEYFDEYIKYNNIIREITKQEDVLYNIEINIEKSTGKSNPEILEAAEICKEAYSVIKYSFVFEFFIKDYEIIYKLFNFRQKKDIERVNELRETLKKIELTGIVDIQKIRQLIENVKKVTESLSDVSTENLMKNRFDEVKKKKRKN</sequence>
<dbReference type="OMA" id="ICFESLP"/>
<evidence type="ECO:0000313" key="12">
    <source>
        <dbReference type="EMBL" id="GAT96729.1"/>
    </source>
</evidence>
<dbReference type="InterPro" id="IPR002867">
    <property type="entry name" value="IBR_dom"/>
</dbReference>
<evidence type="ECO:0000256" key="2">
    <source>
        <dbReference type="ARBA" id="ARBA00012251"/>
    </source>
</evidence>
<evidence type="ECO:0000256" key="4">
    <source>
        <dbReference type="ARBA" id="ARBA00022723"/>
    </source>
</evidence>
<keyword evidence="7" id="KW-0833">Ubl conjugation pathway</keyword>
<evidence type="ECO:0000256" key="9">
    <source>
        <dbReference type="SAM" id="Coils"/>
    </source>
</evidence>
<keyword evidence="8" id="KW-0862">Zinc</keyword>
<dbReference type="InterPro" id="IPR044066">
    <property type="entry name" value="TRIAD_supradom"/>
</dbReference>
<reference evidence="12 13" key="1">
    <citation type="submission" date="2016-05" db="EMBL/GenBank/DDBJ databases">
        <title>First whole genome sequencing of Entamoeba histolytica HM1:IMSS-clone-6.</title>
        <authorList>
            <person name="Mukherjee Avik.K."/>
            <person name="Izumyama S."/>
            <person name="Nakada-Tsukui K."/>
            <person name="Nozaki T."/>
        </authorList>
    </citation>
    <scope>NUCLEOTIDE SEQUENCE [LARGE SCALE GENOMIC DNA]</scope>
    <source>
        <strain evidence="12 13">HM1:IMSS clone 6</strain>
    </source>
</reference>